<dbReference type="AlphaFoldDB" id="H6C7K8"/>
<evidence type="ECO:0000313" key="2">
    <source>
        <dbReference type="Proteomes" id="UP000007304"/>
    </source>
</evidence>
<dbReference type="VEuPathDB" id="FungiDB:HMPREF1120_06840"/>
<evidence type="ECO:0000313" key="1">
    <source>
        <dbReference type="EMBL" id="EHY58838.1"/>
    </source>
</evidence>
<organism evidence="1 2">
    <name type="scientific">Exophiala dermatitidis (strain ATCC 34100 / CBS 525.76 / NIH/UT8656)</name>
    <name type="common">Black yeast</name>
    <name type="synonym">Wangiella dermatitidis</name>
    <dbReference type="NCBI Taxonomy" id="858893"/>
    <lineage>
        <taxon>Eukaryota</taxon>
        <taxon>Fungi</taxon>
        <taxon>Dikarya</taxon>
        <taxon>Ascomycota</taxon>
        <taxon>Pezizomycotina</taxon>
        <taxon>Eurotiomycetes</taxon>
        <taxon>Chaetothyriomycetidae</taxon>
        <taxon>Chaetothyriales</taxon>
        <taxon>Herpotrichiellaceae</taxon>
        <taxon>Exophiala</taxon>
    </lineage>
</organism>
<reference evidence="1" key="1">
    <citation type="submission" date="2011-07" db="EMBL/GenBank/DDBJ databases">
        <title>The Genome Sequence of Exophiala (Wangiella) dermatitidis NIH/UT8656.</title>
        <authorList>
            <consortium name="The Broad Institute Genome Sequencing Platform"/>
            <person name="Cuomo C."/>
            <person name="Wang Z."/>
            <person name="Hunicke-Smith S."/>
            <person name="Szanislo P.J."/>
            <person name="Earl A."/>
            <person name="Young S.K."/>
            <person name="Zeng Q."/>
            <person name="Gargeya S."/>
            <person name="Fitzgerald M."/>
            <person name="Haas B."/>
            <person name="Abouelleil A."/>
            <person name="Alvarado L."/>
            <person name="Arachchi H.M."/>
            <person name="Berlin A."/>
            <person name="Brown A."/>
            <person name="Chapman S.B."/>
            <person name="Chen Z."/>
            <person name="Dunbar C."/>
            <person name="Freedman E."/>
            <person name="Gearin G."/>
            <person name="Gellesch M."/>
            <person name="Goldberg J."/>
            <person name="Griggs A."/>
            <person name="Gujja S."/>
            <person name="Heiman D."/>
            <person name="Howarth C."/>
            <person name="Larson L."/>
            <person name="Lui A."/>
            <person name="MacDonald P.J.P."/>
            <person name="Montmayeur A."/>
            <person name="Murphy C."/>
            <person name="Neiman D."/>
            <person name="Pearson M."/>
            <person name="Priest M."/>
            <person name="Roberts A."/>
            <person name="Saif S."/>
            <person name="Shea T."/>
            <person name="Shenoy N."/>
            <person name="Sisk P."/>
            <person name="Stolte C."/>
            <person name="Sykes S."/>
            <person name="Wortman J."/>
            <person name="Nusbaum C."/>
            <person name="Birren B."/>
        </authorList>
    </citation>
    <scope>NUCLEOTIDE SEQUENCE</scope>
    <source>
        <strain evidence="1">NIH/UT8656</strain>
    </source>
</reference>
<dbReference type="EMBL" id="JH226135">
    <property type="protein sequence ID" value="EHY58838.1"/>
    <property type="molecule type" value="Genomic_DNA"/>
</dbReference>
<name>H6C7K8_EXODN</name>
<dbReference type="InParanoid" id="H6C7K8"/>
<sequence>MSSQSTDDTLRHDLDTLHKQTQHLLCETQQLARRKLPVQKQLTTVTAPLEWDPRTGPDTAFQRDLLWWYNQFGIRGIQSFLVEWADDMYMKTSQKQFEQLKDEIGPLIPSYLASLPPALIQAVICNNIPSRMKDPEFKKHVEDWVRCEHKLGPGVYEISVAHKETGLGPTLRQLVDISNTMSRYIDLEDTAFISTARTIDNQYPQKWGIRDDYTVKRRYSRVLKNGTHDFKAIRNWLEILEQEYLHLTKSLPQDHPYWDTGMSRLFTYIGWAKNLDERSHKHTTHYGLESIVFGLFSAVVKYLFGLEFQITRTVLFYATSGVHAGITEILGHAMASGYLELGGFNHSWAGGRGSGAGLDTEEVTQQVDLHKEMILKSGHVEENLMQNDEKLERLTFACDEDAQEQLWSETAEAQIKCLQRAEESEKSVEKTHTSVLLADFQVKLELAAHKNRMTADEDAS</sequence>
<proteinExistence type="predicted"/>
<dbReference type="Proteomes" id="UP000007304">
    <property type="component" value="Unassembled WGS sequence"/>
</dbReference>
<keyword evidence="2" id="KW-1185">Reference proteome</keyword>
<dbReference type="HOGENOM" id="CLU_594513_0_0_1"/>
<dbReference type="RefSeq" id="XP_009159299.1">
    <property type="nucleotide sequence ID" value="XM_009161051.1"/>
</dbReference>
<accession>H6C7K8</accession>
<dbReference type="GeneID" id="20311479"/>
<gene>
    <name evidence="1" type="ORF">HMPREF1120_06840</name>
</gene>
<protein>
    <submittedName>
        <fullName evidence="1">Uncharacterized protein</fullName>
    </submittedName>
</protein>
<dbReference type="OrthoDB" id="4161586at2759"/>